<dbReference type="AlphaFoldDB" id="A0A150F6X2"/>
<gene>
    <name evidence="1" type="ORF">AXI58_16470</name>
</gene>
<reference evidence="2" key="1">
    <citation type="submission" date="2016-02" db="EMBL/GenBank/DDBJ databases">
        <authorList>
            <person name="Dunlap C."/>
        </authorList>
    </citation>
    <scope>NUCLEOTIDE SEQUENCE [LARGE SCALE GENOMIC DNA]</scope>
    <source>
        <strain evidence="2">NRRL B-41092</strain>
    </source>
</reference>
<dbReference type="PANTHER" id="PTHR48098">
    <property type="entry name" value="ENTEROCHELIN ESTERASE-RELATED"/>
    <property type="match status" value="1"/>
</dbReference>
<comment type="caution">
    <text evidence="1">The sequence shown here is derived from an EMBL/GenBank/DDBJ whole genome shotgun (WGS) entry which is preliminary data.</text>
</comment>
<proteinExistence type="predicted"/>
<dbReference type="Proteomes" id="UP000075430">
    <property type="component" value="Unassembled WGS sequence"/>
</dbReference>
<protein>
    <recommendedName>
        <fullName evidence="3">Esterase</fullName>
    </recommendedName>
</protein>
<keyword evidence="2" id="KW-1185">Reference proteome</keyword>
<dbReference type="EMBL" id="LSBA01000016">
    <property type="protein sequence ID" value="KXZ18942.1"/>
    <property type="molecule type" value="Genomic_DNA"/>
</dbReference>
<dbReference type="InterPro" id="IPR050583">
    <property type="entry name" value="Mycobacterial_A85_antigen"/>
</dbReference>
<evidence type="ECO:0008006" key="3">
    <source>
        <dbReference type="Google" id="ProtNLM"/>
    </source>
</evidence>
<dbReference type="PANTHER" id="PTHR48098:SF3">
    <property type="entry name" value="IRON(III) ENTEROBACTIN ESTERASE"/>
    <property type="match status" value="1"/>
</dbReference>
<dbReference type="Pfam" id="PF00756">
    <property type="entry name" value="Esterase"/>
    <property type="match status" value="1"/>
</dbReference>
<dbReference type="Gene3D" id="3.40.50.1820">
    <property type="entry name" value="alpha/beta hydrolase"/>
    <property type="match status" value="1"/>
</dbReference>
<accession>A0A150F6X2</accession>
<name>A0A150F6X2_9BACI</name>
<evidence type="ECO:0000313" key="2">
    <source>
        <dbReference type="Proteomes" id="UP000075430"/>
    </source>
</evidence>
<dbReference type="InterPro" id="IPR000801">
    <property type="entry name" value="Esterase-like"/>
</dbReference>
<dbReference type="OrthoDB" id="9803578at2"/>
<sequence>MAPKTGVIHEKKLFSHELEEEMTVLVYLPHTYSPLHKYHTVIAQDGHDYFRLGRIGRQAEELMSKGEIDRCIIIGVPYKNVQERRNTYHPEGSKFASYKRFIANELVPFIDKEYPTYQVGFGRTMIGDSLGATVSLLTAIDYPNMFGNVIMQSPYVDKHVLDAVRESEDVKQISVYHQIGEKETDVHTTDGKIVDFTAPNEELKQLLETKQSEYHYETFDGDHKWTYWQPLITPALKKML</sequence>
<dbReference type="RefSeq" id="WP_061521860.1">
    <property type="nucleotide sequence ID" value="NZ_JARLZY010000001.1"/>
</dbReference>
<organism evidence="1 2">
    <name type="scientific">Bacillus nakamurai</name>
    <dbReference type="NCBI Taxonomy" id="1793963"/>
    <lineage>
        <taxon>Bacteria</taxon>
        <taxon>Bacillati</taxon>
        <taxon>Bacillota</taxon>
        <taxon>Bacilli</taxon>
        <taxon>Bacillales</taxon>
        <taxon>Bacillaceae</taxon>
        <taxon>Bacillus</taxon>
    </lineage>
</organism>
<dbReference type="SUPFAM" id="SSF53474">
    <property type="entry name" value="alpha/beta-Hydrolases"/>
    <property type="match status" value="1"/>
</dbReference>
<dbReference type="STRING" id="1793963.AXI58_16470"/>
<dbReference type="InterPro" id="IPR029058">
    <property type="entry name" value="AB_hydrolase_fold"/>
</dbReference>
<evidence type="ECO:0000313" key="1">
    <source>
        <dbReference type="EMBL" id="KXZ18942.1"/>
    </source>
</evidence>